<dbReference type="PROSITE" id="PS51257">
    <property type="entry name" value="PROKAR_LIPOPROTEIN"/>
    <property type="match status" value="1"/>
</dbReference>
<accession>A0A381UHR1</accession>
<proteinExistence type="predicted"/>
<dbReference type="EMBL" id="UINC01006470">
    <property type="protein sequence ID" value="SVA27722.1"/>
    <property type="molecule type" value="Genomic_DNA"/>
</dbReference>
<dbReference type="SUPFAM" id="SSF54427">
    <property type="entry name" value="NTF2-like"/>
    <property type="match status" value="1"/>
</dbReference>
<reference evidence="1" key="1">
    <citation type="submission" date="2018-05" db="EMBL/GenBank/DDBJ databases">
        <authorList>
            <person name="Lanie J.A."/>
            <person name="Ng W.-L."/>
            <person name="Kazmierczak K.M."/>
            <person name="Andrzejewski T.M."/>
            <person name="Davidsen T.M."/>
            <person name="Wayne K.J."/>
            <person name="Tettelin H."/>
            <person name="Glass J.I."/>
            <person name="Rusch D."/>
            <person name="Podicherti R."/>
            <person name="Tsui H.-C.T."/>
            <person name="Winkler M.E."/>
        </authorList>
    </citation>
    <scope>NUCLEOTIDE SEQUENCE</scope>
</reference>
<gene>
    <name evidence="1" type="ORF">METZ01_LOCUS80576</name>
</gene>
<evidence type="ECO:0008006" key="2">
    <source>
        <dbReference type="Google" id="ProtNLM"/>
    </source>
</evidence>
<dbReference type="Gene3D" id="3.10.450.50">
    <property type="match status" value="1"/>
</dbReference>
<dbReference type="InterPro" id="IPR032710">
    <property type="entry name" value="NTF2-like_dom_sf"/>
</dbReference>
<name>A0A381UHR1_9ZZZZ</name>
<organism evidence="1">
    <name type="scientific">marine metagenome</name>
    <dbReference type="NCBI Taxonomy" id="408172"/>
    <lineage>
        <taxon>unclassified sequences</taxon>
        <taxon>metagenomes</taxon>
        <taxon>ecological metagenomes</taxon>
    </lineage>
</organism>
<evidence type="ECO:0000313" key="1">
    <source>
        <dbReference type="EMBL" id="SVA27722.1"/>
    </source>
</evidence>
<protein>
    <recommendedName>
        <fullName evidence="2">SnoaL-like domain-containing protein</fullName>
    </recommendedName>
</protein>
<dbReference type="AlphaFoldDB" id="A0A381UHR1"/>
<sequence>MKKLLLLFAVSLLVSCNNTAVQKVVSSLSPDAEIVEVEVNTPAGYLATANGKVNAFDGDPSNLELWDKYIDAHNNKDLEVIREMNADSTQQFGVFKIYDAFGDIVNGVDSHIERLSGWFEAENPQWDTFFSYTMKVDGQVGEWVISGHRLKTTVDGEEKTKIDLADVYIEDGKVGAFWIYTRAVPPPPPAE</sequence>